<organism evidence="2 3">
    <name type="scientific">Paroceanicella profunda</name>
    <dbReference type="NCBI Taxonomy" id="2579971"/>
    <lineage>
        <taxon>Bacteria</taxon>
        <taxon>Pseudomonadati</taxon>
        <taxon>Pseudomonadota</taxon>
        <taxon>Alphaproteobacteria</taxon>
        <taxon>Rhodobacterales</taxon>
        <taxon>Paracoccaceae</taxon>
        <taxon>Paroceanicella</taxon>
    </lineage>
</organism>
<evidence type="ECO:0000313" key="3">
    <source>
        <dbReference type="Proteomes" id="UP000305888"/>
    </source>
</evidence>
<evidence type="ECO:0000256" key="1">
    <source>
        <dbReference type="SAM" id="MobiDB-lite"/>
    </source>
</evidence>
<sequence length="675" mass="71233">MATINTKLKVSDGGPAADTSQIEETPDLKVMTAGERTDIAATKAGLVEEGEARASAELRIGAVSTGENLVDLRILNADGAGAPLEMTDGDGRSLVHLSRAGGSGQTLAELTGDLVAQGAEAVQFADGSATALRDPGGRLVETLSREAGTGAVVATALRDQEENLWMARVEALYGDGSVAAYYDTDGVLHQNVPAGGVAGDDEIVAESGFAKRQPSTGTGYTVFQSLGASYIHTAGYDMMMPSRHAMMVGGTGQSWMDGNASNGRFLDGAPRPEMVFTTNDGRGFRGWGGIVMTATPDDFAPGEDTNPTSQSVTGPFACSLAEHITRTGGSMAIYANNEARGGCPVQDLYPASDPEVMYAGNTGAPETVGAPWANFFTKMDAAIARFADFGIEMRYMFHLFCIGHGNIGLGDTPEAFTAALDHYFDDLFFPEVRAKLPGQTFDPFLLMIAPMMGPSGGDNPIFRACVDYCMARDNGVFVAAPSGMRMSDALHMHRETCAEIGELAQMCAVKALAGERWHAPSLGPARIEGGTVVCDVRGAHDVLIDPAPPVTDRHYVGGAHDAETETYAPIPGSEAAFLPVPQAGLELFHNGVSLPLTPRCEPRRLIWEPAAPLSGLDTGADPSLVVRYSAQAEAWGDGRGCQRGNVRADWSMVSQWTGNTVHRWLAPFTDTLSLV</sequence>
<accession>A0A5B8FY90</accession>
<keyword evidence="3" id="KW-1185">Reference proteome</keyword>
<feature type="region of interest" description="Disordered" evidence="1">
    <location>
        <begin position="1"/>
        <end position="20"/>
    </location>
</feature>
<gene>
    <name evidence="2" type="ORF">FDP22_06665</name>
</gene>
<name>A0A5B8FY90_9RHOB</name>
<dbReference type="KEGG" id="ppru:FDP22_06665"/>
<proteinExistence type="predicted"/>
<dbReference type="AlphaFoldDB" id="A0A5B8FY90"/>
<dbReference type="RefSeq" id="WP_138577674.1">
    <property type="nucleotide sequence ID" value="NZ_CP040818.1"/>
</dbReference>
<dbReference type="Proteomes" id="UP000305888">
    <property type="component" value="Chromosome"/>
</dbReference>
<dbReference type="EMBL" id="CP040818">
    <property type="protein sequence ID" value="QDL91492.1"/>
    <property type="molecule type" value="Genomic_DNA"/>
</dbReference>
<protein>
    <submittedName>
        <fullName evidence="2">Uncharacterized protein</fullName>
    </submittedName>
</protein>
<reference evidence="2 3" key="1">
    <citation type="submission" date="2019-06" db="EMBL/GenBank/DDBJ databases">
        <title>Genome sequence of Rhodobacteraceae bacterium D4M1.</title>
        <authorList>
            <person name="Cao J."/>
        </authorList>
    </citation>
    <scope>NUCLEOTIDE SEQUENCE [LARGE SCALE GENOMIC DNA]</scope>
    <source>
        <strain evidence="2 3">D4M1</strain>
    </source>
</reference>
<evidence type="ECO:0000313" key="2">
    <source>
        <dbReference type="EMBL" id="QDL91492.1"/>
    </source>
</evidence>